<evidence type="ECO:0000313" key="4">
    <source>
        <dbReference type="Proteomes" id="UP000657006"/>
    </source>
</evidence>
<evidence type="ECO:0000313" key="3">
    <source>
        <dbReference type="EMBL" id="MBC8544491.1"/>
    </source>
</evidence>
<sequence>MKRTRWLPLFIAVMLMVLFTGCSSSEGTSGEYDPNMPDLEYEIAQSKDLPQKVNEKIFNKQKERFGFTYRDEDVMYIVFGFGEQPTGGYSIQVAALKDGTDKIILEANLLPPGKEEVISPSPSYPVMILKTQDNDKDVSFRLNNPK</sequence>
<dbReference type="RefSeq" id="WP_177714167.1">
    <property type="nucleotide sequence ID" value="NZ_JACRSQ010000023.1"/>
</dbReference>
<dbReference type="GO" id="GO:0008233">
    <property type="term" value="F:peptidase activity"/>
    <property type="evidence" value="ECO:0007669"/>
    <property type="project" value="UniProtKB-KW"/>
</dbReference>
<keyword evidence="1" id="KW-0732">Signal</keyword>
<dbReference type="Proteomes" id="UP000657006">
    <property type="component" value="Unassembled WGS sequence"/>
</dbReference>
<keyword evidence="3" id="KW-0378">Hydrolase</keyword>
<proteinExistence type="predicted"/>
<accession>A0A926I2V8</accession>
<comment type="caution">
    <text evidence="3">The sequence shown here is derived from an EMBL/GenBank/DDBJ whole genome shotgun (WGS) entry which is preliminary data.</text>
</comment>
<keyword evidence="3" id="KW-0645">Protease</keyword>
<feature type="chain" id="PRO_5038898188" evidence="1">
    <location>
        <begin position="25"/>
        <end position="146"/>
    </location>
</feature>
<organism evidence="3 4">
    <name type="scientific">Bianquea renquensis</name>
    <dbReference type="NCBI Taxonomy" id="2763661"/>
    <lineage>
        <taxon>Bacteria</taxon>
        <taxon>Bacillati</taxon>
        <taxon>Bacillota</taxon>
        <taxon>Clostridia</taxon>
        <taxon>Eubacteriales</taxon>
        <taxon>Bianqueaceae</taxon>
        <taxon>Bianquea</taxon>
    </lineage>
</organism>
<dbReference type="PROSITE" id="PS51257">
    <property type="entry name" value="PROKAR_LIPOPROTEIN"/>
    <property type="match status" value="1"/>
</dbReference>
<keyword evidence="4" id="KW-1185">Reference proteome</keyword>
<dbReference type="InterPro" id="IPR025748">
    <property type="entry name" value="PrcB_C_dom"/>
</dbReference>
<dbReference type="GO" id="GO:0006508">
    <property type="term" value="P:proteolysis"/>
    <property type="evidence" value="ECO:0007669"/>
    <property type="project" value="UniProtKB-KW"/>
</dbReference>
<dbReference type="EMBL" id="JACRSQ010000023">
    <property type="protein sequence ID" value="MBC8544491.1"/>
    <property type="molecule type" value="Genomic_DNA"/>
</dbReference>
<evidence type="ECO:0000256" key="1">
    <source>
        <dbReference type="SAM" id="SignalP"/>
    </source>
</evidence>
<dbReference type="AlphaFoldDB" id="A0A926I2V8"/>
<gene>
    <name evidence="3" type="ORF">H8730_13170</name>
</gene>
<feature type="signal peptide" evidence="1">
    <location>
        <begin position="1"/>
        <end position="24"/>
    </location>
</feature>
<name>A0A926I2V8_9FIRM</name>
<feature type="domain" description="PrcB C-terminal" evidence="2">
    <location>
        <begin position="75"/>
        <end position="131"/>
    </location>
</feature>
<dbReference type="Pfam" id="PF14343">
    <property type="entry name" value="PrcB_C"/>
    <property type="match status" value="1"/>
</dbReference>
<evidence type="ECO:0000259" key="2">
    <source>
        <dbReference type="Pfam" id="PF14343"/>
    </source>
</evidence>
<reference evidence="3" key="1">
    <citation type="submission" date="2020-08" db="EMBL/GenBank/DDBJ databases">
        <title>Genome public.</title>
        <authorList>
            <person name="Liu C."/>
            <person name="Sun Q."/>
        </authorList>
    </citation>
    <scope>NUCLEOTIDE SEQUENCE</scope>
    <source>
        <strain evidence="3">NSJ-32</strain>
    </source>
</reference>
<protein>
    <submittedName>
        <fullName evidence="3">Protease complex subunit PrcB family protein</fullName>
    </submittedName>
</protein>